<dbReference type="InterPro" id="IPR032563">
    <property type="entry name" value="DAMP1_SANT-like"/>
</dbReference>
<dbReference type="OrthoDB" id="19740at2759"/>
<gene>
    <name evidence="16" type="ORF">CNBG_5172</name>
</gene>
<evidence type="ECO:0000256" key="7">
    <source>
        <dbReference type="ARBA" id="ARBA00023159"/>
    </source>
</evidence>
<dbReference type="GO" id="GO:0000812">
    <property type="term" value="C:Swr1 complex"/>
    <property type="evidence" value="ECO:0007669"/>
    <property type="project" value="TreeGrafter"/>
</dbReference>
<accession>A0A095CIX5</accession>
<dbReference type="AlphaFoldDB" id="A0A095CIX5"/>
<feature type="coiled-coil region" evidence="13">
    <location>
        <begin position="397"/>
        <end position="424"/>
    </location>
</feature>
<name>A0A095CIX5_CRYD2</name>
<dbReference type="FunFam" id="1.10.10.60:FF:000501">
    <property type="entry name" value="Unplaced genomic scaffold supercont1.172, whole genome shotgun sequence"/>
    <property type="match status" value="1"/>
</dbReference>
<dbReference type="HOGENOM" id="CLU_018539_4_1_1"/>
<evidence type="ECO:0000256" key="1">
    <source>
        <dbReference type="ARBA" id="ARBA00004123"/>
    </source>
</evidence>
<dbReference type="GO" id="GO:0035267">
    <property type="term" value="C:NuA4 histone acetyltransferase complex"/>
    <property type="evidence" value="ECO:0007669"/>
    <property type="project" value="InterPro"/>
</dbReference>
<reference evidence="16 17" key="2">
    <citation type="journal article" date="2018" name="Proc. Natl. Acad. Sci.">
        <title>RNAi is a critical determinant of centromere evolution in closely related fungi.</title>
        <authorList>
            <person name="Yadav V."/>
            <person name="Sun S."/>
            <person name="Billmyre R.B."/>
            <person name="Thimmappa B.C."/>
            <person name="Shea T."/>
            <person name="Lintner R."/>
            <person name="Bakkeren G."/>
            <person name="Cuomo C.A."/>
            <person name="Heitman J."/>
            <person name="Sanyal K."/>
        </authorList>
    </citation>
    <scope>NUCLEOTIDE SEQUENCE [LARGE SCALE GENOMIC DNA]</scope>
    <source>
        <strain evidence="16 17">R265</strain>
    </source>
</reference>
<feature type="domain" description="DAMP1 SANT/Myb-like" evidence="15">
    <location>
        <begin position="110"/>
        <end position="193"/>
    </location>
</feature>
<keyword evidence="6" id="KW-0805">Transcription regulation</keyword>
<dbReference type="GeneID" id="88181335"/>
<keyword evidence="13" id="KW-0175">Coiled coil</keyword>
<evidence type="ECO:0000256" key="3">
    <source>
        <dbReference type="ARBA" id="ARBA00019132"/>
    </source>
</evidence>
<dbReference type="Pfam" id="PF16282">
    <property type="entry name" value="SANT_DAMP1_like"/>
    <property type="match status" value="1"/>
</dbReference>
<evidence type="ECO:0000256" key="11">
    <source>
        <dbReference type="ARBA" id="ARBA00025264"/>
    </source>
</evidence>
<protein>
    <recommendedName>
        <fullName evidence="3">SWR1-complex protein 4</fullName>
    </recommendedName>
</protein>
<dbReference type="Gene3D" id="1.10.10.60">
    <property type="entry name" value="Homeodomain-like"/>
    <property type="match status" value="1"/>
</dbReference>
<keyword evidence="9" id="KW-0234">DNA repair</keyword>
<keyword evidence="5" id="KW-0156">Chromatin regulator</keyword>
<dbReference type="KEGG" id="cdeu:CNBG_5172"/>
<comment type="subunit">
    <text evidence="12">Component of the SWR1 chromatin-remodeling complex and of the NuA4 histone acetyltransferase complex.</text>
</comment>
<keyword evidence="17" id="KW-1185">Reference proteome</keyword>
<comment type="subcellular location">
    <subcellularLocation>
        <location evidence="1">Nucleus</location>
    </subcellularLocation>
</comment>
<dbReference type="PANTHER" id="PTHR12855:SF10">
    <property type="entry name" value="DNA METHYLTRANSFERASE 1-ASSOCIATED PROTEIN 1"/>
    <property type="match status" value="1"/>
</dbReference>
<evidence type="ECO:0000256" key="14">
    <source>
        <dbReference type="SAM" id="MobiDB-lite"/>
    </source>
</evidence>
<dbReference type="VEuPathDB" id="FungiDB:CNBG_5172"/>
<evidence type="ECO:0000256" key="2">
    <source>
        <dbReference type="ARBA" id="ARBA00006918"/>
    </source>
</evidence>
<evidence type="ECO:0000256" key="9">
    <source>
        <dbReference type="ARBA" id="ARBA00023204"/>
    </source>
</evidence>
<dbReference type="PANTHER" id="PTHR12855">
    <property type="entry name" value="DNA METHYLTRANSFERASE 1-ASSOCIATED PROTEIN 1 FAMILY MEMBER"/>
    <property type="match status" value="1"/>
</dbReference>
<evidence type="ECO:0000256" key="12">
    <source>
        <dbReference type="ARBA" id="ARBA00038745"/>
    </source>
</evidence>
<sequence length="463" mass="52306">MSAQDVRSILSLPLSAPLPTLPNSRKIPAPRKPDGITRELYALIGDNAPSLADAQASLAAVKYREKPAMKGKKVHWEWTEFTPAARSDNPVRLRHWACITDSDPNASVEYFGKFNFHGPSVMEYSQFEYDQHLVDPNWTPQETQYLFELLKEYDLRFIIAADRYAYISPEGEKRVRSVEDMKDRYYTICRRLIRTRTASDPVHQQHLIQAYAFDKVREIKRKQYASDLFHLTPAEIAEEEALYVEITRMQQNERRFRADRDELMRSVMGLDSGLMEVDQAAMENAIGVDKNKKKRKAEDESAAPSPAPTPKKPTPNASFDNSRCIYHLPAPSNTNSLTSHLSQKHPPHQQAFLRGSRLPLPKPTAAGRITDLLAELGLSANRLVMPTRQNLEVFEGLLNAAAALVEMRRQVNRVEQELRVVRMQKEGLMPVTTNPSARVKGEAGVAVGGSEGMVKMGTHMKES</sequence>
<dbReference type="RefSeq" id="XP_062885015.1">
    <property type="nucleotide sequence ID" value="XM_063029060.1"/>
</dbReference>
<reference evidence="16 17" key="1">
    <citation type="journal article" date="2011" name="MBio">
        <title>Genome variation in Cryptococcus gattii, an emerging pathogen of immunocompetent hosts.</title>
        <authorList>
            <person name="D'Souza C.A."/>
            <person name="Kronstad J.W."/>
            <person name="Taylor G."/>
            <person name="Warren R."/>
            <person name="Yuen M."/>
            <person name="Hu G."/>
            <person name="Jung W.H."/>
            <person name="Sham A."/>
            <person name="Kidd S.E."/>
            <person name="Tangen K."/>
            <person name="Lee N."/>
            <person name="Zeilmaker T."/>
            <person name="Sawkins J."/>
            <person name="McVicker G."/>
            <person name="Shah S."/>
            <person name="Gnerre S."/>
            <person name="Griggs A."/>
            <person name="Zeng Q."/>
            <person name="Bartlett K."/>
            <person name="Li W."/>
            <person name="Wang X."/>
            <person name="Heitman J."/>
            <person name="Stajich J.E."/>
            <person name="Fraser J.A."/>
            <person name="Meyer W."/>
            <person name="Carter D."/>
            <person name="Schein J."/>
            <person name="Krzywinski M."/>
            <person name="Kwon-Chung K.J."/>
            <person name="Varma A."/>
            <person name="Wang J."/>
            <person name="Brunham R."/>
            <person name="Fyfe M."/>
            <person name="Ouellette B.F."/>
            <person name="Siddiqui A."/>
            <person name="Marra M."/>
            <person name="Jones S."/>
            <person name="Holt R."/>
            <person name="Birren B.W."/>
            <person name="Galagan J.E."/>
            <person name="Cuomo C.A."/>
        </authorList>
    </citation>
    <scope>NUCLEOTIDE SEQUENCE [LARGE SCALE GENOMIC DNA]</scope>
    <source>
        <strain evidence="16 17">R265</strain>
    </source>
</reference>
<evidence type="ECO:0000256" key="6">
    <source>
        <dbReference type="ARBA" id="ARBA00023015"/>
    </source>
</evidence>
<dbReference type="GO" id="GO:0006281">
    <property type="term" value="P:DNA repair"/>
    <property type="evidence" value="ECO:0007669"/>
    <property type="project" value="UniProtKB-KW"/>
</dbReference>
<feature type="region of interest" description="Disordered" evidence="14">
    <location>
        <begin position="285"/>
        <end position="345"/>
    </location>
</feature>
<evidence type="ECO:0000256" key="10">
    <source>
        <dbReference type="ARBA" id="ARBA00023242"/>
    </source>
</evidence>
<dbReference type="InterPro" id="IPR027109">
    <property type="entry name" value="Swc4/Dmap1"/>
</dbReference>
<evidence type="ECO:0000313" key="16">
    <source>
        <dbReference type="EMBL" id="KGB79334.1"/>
    </source>
</evidence>
<dbReference type="GO" id="GO:0006338">
    <property type="term" value="P:chromatin remodeling"/>
    <property type="evidence" value="ECO:0007669"/>
    <property type="project" value="InterPro"/>
</dbReference>
<comment type="function">
    <text evidence="11">Component of the SWR1 complex which mediates the ATP-dependent exchange of histone H2A for the H2A variant HZT1 leading to transcriptional regulation of selected genes by chromatin remodeling. Component of the NuA4 histone acetyltransferase complex which is involved in transcriptional activation of selected genes principally by acetylation of nucleosomal histone H4 and H2A. The NuA4 complex is also involved in DNA repair.</text>
</comment>
<feature type="compositionally biased region" description="Polar residues" evidence="14">
    <location>
        <begin position="331"/>
        <end position="341"/>
    </location>
</feature>
<evidence type="ECO:0000256" key="13">
    <source>
        <dbReference type="SAM" id="Coils"/>
    </source>
</evidence>
<keyword evidence="10" id="KW-0539">Nucleus</keyword>
<evidence type="ECO:0000256" key="5">
    <source>
        <dbReference type="ARBA" id="ARBA00022853"/>
    </source>
</evidence>
<organism evidence="16 17">
    <name type="scientific">Cryptococcus deuterogattii (strain R265)</name>
    <name type="common">Cryptococcus gattii VGII (strain R265)</name>
    <dbReference type="NCBI Taxonomy" id="294750"/>
    <lineage>
        <taxon>Eukaryota</taxon>
        <taxon>Fungi</taxon>
        <taxon>Dikarya</taxon>
        <taxon>Basidiomycota</taxon>
        <taxon>Agaricomycotina</taxon>
        <taxon>Tremellomycetes</taxon>
        <taxon>Tremellales</taxon>
        <taxon>Cryptococcaceae</taxon>
        <taxon>Cryptococcus</taxon>
        <taxon>Cryptococcus gattii species complex</taxon>
    </lineage>
</organism>
<evidence type="ECO:0000259" key="15">
    <source>
        <dbReference type="Pfam" id="PF16282"/>
    </source>
</evidence>
<keyword evidence="7" id="KW-0010">Activator</keyword>
<dbReference type="Proteomes" id="UP000029445">
    <property type="component" value="Chromosome 6"/>
</dbReference>
<dbReference type="EMBL" id="CP025764">
    <property type="protein sequence ID" value="KGB79334.1"/>
    <property type="molecule type" value="Genomic_DNA"/>
</dbReference>
<keyword evidence="8" id="KW-0804">Transcription</keyword>
<evidence type="ECO:0000256" key="4">
    <source>
        <dbReference type="ARBA" id="ARBA00022763"/>
    </source>
</evidence>
<dbReference type="OMA" id="GNTTMYQ"/>
<evidence type="ECO:0000313" key="17">
    <source>
        <dbReference type="Proteomes" id="UP000029445"/>
    </source>
</evidence>
<proteinExistence type="inferred from homology"/>
<evidence type="ECO:0000256" key="8">
    <source>
        <dbReference type="ARBA" id="ARBA00023163"/>
    </source>
</evidence>
<comment type="similarity">
    <text evidence="2">Belongs to the SWC4 family.</text>
</comment>
<dbReference type="STRING" id="294750.A0A095CIX5"/>
<keyword evidence="4" id="KW-0227">DNA damage</keyword>
<dbReference type="GO" id="GO:0000122">
    <property type="term" value="P:negative regulation of transcription by RNA polymerase II"/>
    <property type="evidence" value="ECO:0007669"/>
    <property type="project" value="TreeGrafter"/>
</dbReference>
<dbReference type="GO" id="GO:0003714">
    <property type="term" value="F:transcription corepressor activity"/>
    <property type="evidence" value="ECO:0007669"/>
    <property type="project" value="TreeGrafter"/>
</dbReference>